<reference evidence="3 4" key="1">
    <citation type="submission" date="2024-11" db="EMBL/GenBank/DDBJ databases">
        <title>Chromosome-level genome assembly of Eucalyptus globulus Labill. provides insights into its genome evolution.</title>
        <authorList>
            <person name="Li X."/>
        </authorList>
    </citation>
    <scope>NUCLEOTIDE SEQUENCE [LARGE SCALE GENOMIC DNA]</scope>
    <source>
        <strain evidence="3">CL2024</strain>
        <tissue evidence="3">Fresh tender leaves</tissue>
    </source>
</reference>
<feature type="transmembrane region" description="Helical" evidence="1">
    <location>
        <begin position="36"/>
        <end position="59"/>
    </location>
</feature>
<keyword evidence="1" id="KW-0812">Transmembrane</keyword>
<keyword evidence="1" id="KW-0472">Membrane</keyword>
<dbReference type="InterPro" id="IPR057187">
    <property type="entry name" value="DUF7865"/>
</dbReference>
<dbReference type="AlphaFoldDB" id="A0ABD3KJZ0"/>
<evidence type="ECO:0000313" key="4">
    <source>
        <dbReference type="Proteomes" id="UP001634007"/>
    </source>
</evidence>
<evidence type="ECO:0000313" key="3">
    <source>
        <dbReference type="EMBL" id="KAL3740110.1"/>
    </source>
</evidence>
<proteinExistence type="predicted"/>
<evidence type="ECO:0000256" key="1">
    <source>
        <dbReference type="SAM" id="Phobius"/>
    </source>
</evidence>
<dbReference type="Proteomes" id="UP001634007">
    <property type="component" value="Unassembled WGS sequence"/>
</dbReference>
<gene>
    <name evidence="3" type="ORF">ACJRO7_021399</name>
</gene>
<organism evidence="3 4">
    <name type="scientific">Eucalyptus globulus</name>
    <name type="common">Tasmanian blue gum</name>
    <dbReference type="NCBI Taxonomy" id="34317"/>
    <lineage>
        <taxon>Eukaryota</taxon>
        <taxon>Viridiplantae</taxon>
        <taxon>Streptophyta</taxon>
        <taxon>Embryophyta</taxon>
        <taxon>Tracheophyta</taxon>
        <taxon>Spermatophyta</taxon>
        <taxon>Magnoliopsida</taxon>
        <taxon>eudicotyledons</taxon>
        <taxon>Gunneridae</taxon>
        <taxon>Pentapetalae</taxon>
        <taxon>rosids</taxon>
        <taxon>malvids</taxon>
        <taxon>Myrtales</taxon>
        <taxon>Myrtaceae</taxon>
        <taxon>Myrtoideae</taxon>
        <taxon>Eucalypteae</taxon>
        <taxon>Eucalyptus</taxon>
    </lineage>
</organism>
<sequence>MFAVICVLLSLIALFCGTLMTFHAQAISSLGHGTNLLIRTSHSFAGLLLFSIGLLLLMLSSRKDWELRDSFAKGCTVPHVFVAV</sequence>
<accession>A0ABD3KJZ0</accession>
<comment type="caution">
    <text evidence="3">The sequence shown here is derived from an EMBL/GenBank/DDBJ whole genome shotgun (WGS) entry which is preliminary data.</text>
</comment>
<dbReference type="PANTHER" id="PTHR34274">
    <property type="entry name" value="TRANSMEMBRANE PROTEIN"/>
    <property type="match status" value="1"/>
</dbReference>
<keyword evidence="4" id="KW-1185">Reference proteome</keyword>
<name>A0ABD3KJZ0_EUCGL</name>
<dbReference type="PANTHER" id="PTHR34274:SF7">
    <property type="entry name" value="TRANSMEMBRANE PROTEIN"/>
    <property type="match status" value="1"/>
</dbReference>
<keyword evidence="1" id="KW-1133">Transmembrane helix</keyword>
<feature type="domain" description="DUF7865" evidence="2">
    <location>
        <begin position="1"/>
        <end position="84"/>
    </location>
</feature>
<dbReference type="Pfam" id="PF25266">
    <property type="entry name" value="DUF7865"/>
    <property type="match status" value="1"/>
</dbReference>
<protein>
    <recommendedName>
        <fullName evidence="2">DUF7865 domain-containing protein</fullName>
    </recommendedName>
</protein>
<evidence type="ECO:0000259" key="2">
    <source>
        <dbReference type="Pfam" id="PF25266"/>
    </source>
</evidence>
<dbReference type="EMBL" id="JBJKBG010000005">
    <property type="protein sequence ID" value="KAL3740110.1"/>
    <property type="molecule type" value="Genomic_DNA"/>
</dbReference>